<dbReference type="Gene3D" id="2.60.40.1220">
    <property type="match status" value="5"/>
</dbReference>
<feature type="domain" description="SbsA Ig-like" evidence="5">
    <location>
        <begin position="355"/>
        <end position="468"/>
    </location>
</feature>
<dbReference type="EMBL" id="AKWE02000188">
    <property type="protein sequence ID" value="EMO55989.1"/>
    <property type="molecule type" value="Genomic_DNA"/>
</dbReference>
<dbReference type="InterPro" id="IPR013519">
    <property type="entry name" value="Int_alpha_beta-p"/>
</dbReference>
<keyword evidence="3" id="KW-0378">Hydrolase</keyword>
<dbReference type="GO" id="GO:0016787">
    <property type="term" value="F:hydrolase activity"/>
    <property type="evidence" value="ECO:0007669"/>
    <property type="project" value="UniProtKB-KW"/>
</dbReference>
<feature type="domain" description="SbsA Ig-like" evidence="5">
    <location>
        <begin position="473"/>
        <end position="579"/>
    </location>
</feature>
<dbReference type="Proteomes" id="UP000012149">
    <property type="component" value="Unassembled WGS sequence"/>
</dbReference>
<gene>
    <name evidence="6" type="ORF">LEP1GSC161_3571</name>
</gene>
<protein>
    <submittedName>
        <fullName evidence="6">Ig-like protein</fullName>
    </submittedName>
</protein>
<dbReference type="InterPro" id="IPR014755">
    <property type="entry name" value="Cu-Rt/internalin_Ig-like"/>
</dbReference>
<name>M6VSE8_9LEPT</name>
<feature type="domain" description="SbsA Ig-like" evidence="5">
    <location>
        <begin position="242"/>
        <end position="348"/>
    </location>
</feature>
<accession>M6VSE8</accession>
<keyword evidence="4" id="KW-0325">Glycoprotein</keyword>
<feature type="domain" description="SbsA Ig-like" evidence="5">
    <location>
        <begin position="133"/>
        <end position="237"/>
    </location>
</feature>
<dbReference type="InterPro" id="IPR028994">
    <property type="entry name" value="Integrin_alpha_N"/>
</dbReference>
<evidence type="ECO:0000256" key="2">
    <source>
        <dbReference type="ARBA" id="ARBA00022737"/>
    </source>
</evidence>
<evidence type="ECO:0000259" key="5">
    <source>
        <dbReference type="Pfam" id="PF13205"/>
    </source>
</evidence>
<keyword evidence="2" id="KW-0677">Repeat</keyword>
<dbReference type="GO" id="GO:0007155">
    <property type="term" value="P:cell adhesion"/>
    <property type="evidence" value="ECO:0007669"/>
    <property type="project" value="InterPro"/>
</dbReference>
<dbReference type="PRINTS" id="PR01185">
    <property type="entry name" value="INTEGRINA"/>
</dbReference>
<evidence type="ECO:0000256" key="4">
    <source>
        <dbReference type="ARBA" id="ARBA00023180"/>
    </source>
</evidence>
<evidence type="ECO:0000256" key="1">
    <source>
        <dbReference type="ARBA" id="ARBA00022729"/>
    </source>
</evidence>
<dbReference type="Gene3D" id="2.130.10.130">
    <property type="entry name" value="Integrin alpha, N-terminal"/>
    <property type="match status" value="3"/>
</dbReference>
<comment type="caution">
    <text evidence="6">The sequence shown here is derived from an EMBL/GenBank/DDBJ whole genome shotgun (WGS) entry which is preliminary data.</text>
</comment>
<feature type="domain" description="SbsA Ig-like" evidence="5">
    <location>
        <begin position="30"/>
        <end position="128"/>
    </location>
</feature>
<proteinExistence type="predicted"/>
<dbReference type="PROSITE" id="PS51470">
    <property type="entry name" value="FG_GAP"/>
    <property type="match status" value="4"/>
</dbReference>
<dbReference type="SMART" id="SM00191">
    <property type="entry name" value="Int_alpha"/>
    <property type="match status" value="7"/>
</dbReference>
<dbReference type="InterPro" id="IPR032812">
    <property type="entry name" value="SbsA_Ig"/>
</dbReference>
<dbReference type="PANTHER" id="PTHR23221">
    <property type="entry name" value="GLYCOSYLPHOSPHATIDYLINOSITOL PHOSPHOLIPASE D"/>
    <property type="match status" value="1"/>
</dbReference>
<dbReference type="GO" id="GO:0008305">
    <property type="term" value="C:integrin complex"/>
    <property type="evidence" value="ECO:0007669"/>
    <property type="project" value="InterPro"/>
</dbReference>
<dbReference type="Pfam" id="PF13205">
    <property type="entry name" value="Big_5"/>
    <property type="match status" value="6"/>
</dbReference>
<evidence type="ECO:0000313" key="7">
    <source>
        <dbReference type="Proteomes" id="UP000012149"/>
    </source>
</evidence>
<evidence type="ECO:0000256" key="3">
    <source>
        <dbReference type="ARBA" id="ARBA00022801"/>
    </source>
</evidence>
<dbReference type="AlphaFoldDB" id="M6VSE8"/>
<reference evidence="6 7" key="1">
    <citation type="submission" date="2013-01" db="EMBL/GenBank/DDBJ databases">
        <authorList>
            <person name="Harkins D.M."/>
            <person name="Durkin A.S."/>
            <person name="Brinkac L.M."/>
            <person name="Haft D.H."/>
            <person name="Selengut J.D."/>
            <person name="Sanka R."/>
            <person name="DePew J."/>
            <person name="Purushe J."/>
            <person name="Matthias M.A."/>
            <person name="Vinetz J.M."/>
            <person name="Sutton G.G."/>
            <person name="Nierman W.C."/>
            <person name="Fouts D.E."/>
        </authorList>
    </citation>
    <scope>NUCLEOTIDE SEQUENCE [LARGE SCALE GENOMIC DNA]</scope>
    <source>
        <strain evidence="6 7">CBC1416</strain>
    </source>
</reference>
<organism evidence="6 7">
    <name type="scientific">Leptospira santarosai str. CBC1416</name>
    <dbReference type="NCBI Taxonomy" id="1193059"/>
    <lineage>
        <taxon>Bacteria</taxon>
        <taxon>Pseudomonadati</taxon>
        <taxon>Spirochaetota</taxon>
        <taxon>Spirochaetia</taxon>
        <taxon>Leptospirales</taxon>
        <taxon>Leptospiraceae</taxon>
        <taxon>Leptospira</taxon>
    </lineage>
</organism>
<dbReference type="SUPFAM" id="SSF69318">
    <property type="entry name" value="Integrin alpha N-terminal domain"/>
    <property type="match status" value="2"/>
</dbReference>
<dbReference type="InterPro" id="IPR013517">
    <property type="entry name" value="FG-GAP"/>
</dbReference>
<dbReference type="InterPro" id="IPR000413">
    <property type="entry name" value="Integrin_alpha"/>
</dbReference>
<keyword evidence="1" id="KW-0732">Signal</keyword>
<dbReference type="PANTHER" id="PTHR23221:SF7">
    <property type="entry name" value="PHOSPHATIDYLINOSITOL-GLYCAN-SPECIFIC PHOSPHOLIPASE D"/>
    <property type="match status" value="1"/>
</dbReference>
<sequence length="1235" mass="124446">MGCVQGGKSSGIPFLAYLDFGNRAPNANSFNVFQISPGPNVTGVSLNTSIQVGFSQKLDPSTIQSQTIQLTQGNSVIAGNLTSTEKTLLFNPTSALAASKVYTVRVSKDIKSEGGSSLSEDYVWNFTTGAVVDAIAPDLSLRTPAINATLIPNTTSVQVALTETMDCTSVNNGTLTLKNTVTTFYEAGAVTCVNSVITFTPTFPLAYNTTYRVDLFSTAKDLANNTLANSYNWNFTTGPGPDAVPPTVSFISPAPNSLNVPVNSAVSIAFSEPINCGTVGNIVLHNTTLAAGTTVGVGVACANTAMTLTPMANLDPNTTYSVIFSNAVTDLGGGNGLNPVPAPSTFTTAAAPVVDNTPPTVTSKVPAAAATGVGLNTIPMAVFSEPMNCASVNTASFRLKETVSGTYLLGSVQCSVTSATWTPDVTNPLAANTQYTAEVTAAAVDASTSNNALNPPVVGPLNLWNFTTGPGLDTIRPDVVVVTPENGASGVSINGGANIAFSETIDCPNIGGKIVLDDEPTFALPNIAINITCNGNTASFTVPPGTLTPNTPYYAKIRSTVTDTATNSMNADYDWSFTTGAAADTTAPQISLSAPASGATGIPTNATITVAFNESINCSTLNLTVNNGINGTTTCSGSSATFTPDGGTPLSASTTYTVTVAAGVKDIAGNVMAASNWNFTTGAAADVTPPTVTIQNLRDKSIVESGFVIGTVADARGIARVEVNIDNAGWGVDASFGTTSWKFALPTGLNTWKPNSLHTIQVRATDTSNHVTTSGTINVRKGTNKDINGDGYADLVAAGNSAGLGLVYIFYSSGTAGITTTLTSGSFYIAGGVATEEFGRSLGLGDINGDGYADLVVGAPGYSSCKGAVYVFHSSGSSAGITISASGFASSIITGASNNDQLGSSISTGDINGDGYADLIAGAPMAAPSVAPSAPFPAAVVSKGRVYIFHSTGANGVTSGNTGAASSNLLGAAFGNYLGSSLTTGNVNGDNYDDVVIGSTGYNSARGQVLIYHGSNTGIGGVSTTLSNNAGGTNGYFGFAVATGDVNGDGYSDVIASGYGMNGTKGQISVHTSQATTAGVAGMTDISNAVLLIQGAAVGSVLGSSLLVKDLNTDGRADIITSEPNGGAGTVHIFMTPTSGTISGFIDTSAATRTLPGISSFGLTNATSVTCPISAGDVNGDGYTDLFVLGNAGGGSSPAAYIFHASNTGISTSNPTLASTIINNLAAGTLGLTIF</sequence>
<evidence type="ECO:0000313" key="6">
    <source>
        <dbReference type="EMBL" id="EMO55989.1"/>
    </source>
</evidence>
<dbReference type="Pfam" id="PF01839">
    <property type="entry name" value="FG-GAP"/>
    <property type="match status" value="4"/>
</dbReference>
<feature type="domain" description="SbsA Ig-like" evidence="5">
    <location>
        <begin position="584"/>
        <end position="681"/>
    </location>
</feature>